<feature type="domain" description="STAS" evidence="6">
    <location>
        <begin position="539"/>
        <end position="694"/>
    </location>
</feature>
<dbReference type="GeneTree" id="ENSGT01150000286920"/>
<evidence type="ECO:0000313" key="8">
    <source>
        <dbReference type="Proteomes" id="UP000007303"/>
    </source>
</evidence>
<dbReference type="SUPFAM" id="SSF52091">
    <property type="entry name" value="SpoIIaa-like"/>
    <property type="match status" value="1"/>
</dbReference>
<reference evidence="7" key="2">
    <citation type="submission" date="2025-08" db="UniProtKB">
        <authorList>
            <consortium name="Ensembl"/>
        </authorList>
    </citation>
    <scope>IDENTIFICATION</scope>
</reference>
<organism evidence="7 8">
    <name type="scientific">Tetraodon nigroviridis</name>
    <name type="common">Spotted green pufferfish</name>
    <name type="synonym">Chelonodon nigroviridis</name>
    <dbReference type="NCBI Taxonomy" id="99883"/>
    <lineage>
        <taxon>Eukaryota</taxon>
        <taxon>Metazoa</taxon>
        <taxon>Chordata</taxon>
        <taxon>Craniata</taxon>
        <taxon>Vertebrata</taxon>
        <taxon>Euteleostomi</taxon>
        <taxon>Actinopterygii</taxon>
        <taxon>Neopterygii</taxon>
        <taxon>Teleostei</taxon>
        <taxon>Neoteleostei</taxon>
        <taxon>Acanthomorphata</taxon>
        <taxon>Eupercaria</taxon>
        <taxon>Tetraodontiformes</taxon>
        <taxon>Tetradontoidea</taxon>
        <taxon>Tetraodontidae</taxon>
        <taxon>Tetraodon</taxon>
    </lineage>
</organism>
<dbReference type="STRING" id="99883.ENSTNIP00000016210"/>
<evidence type="ECO:0000256" key="1">
    <source>
        <dbReference type="ARBA" id="ARBA00004141"/>
    </source>
</evidence>
<dbReference type="Pfam" id="PF00916">
    <property type="entry name" value="Sulfate_transp"/>
    <property type="match status" value="1"/>
</dbReference>
<feature type="transmembrane region" description="Helical" evidence="5">
    <location>
        <begin position="391"/>
        <end position="412"/>
    </location>
</feature>
<dbReference type="OMA" id="WNENQDL"/>
<keyword evidence="2 5" id="KW-0812">Transmembrane</keyword>
<protein>
    <submittedName>
        <fullName evidence="7">Solute carrier family 26 member 1</fullName>
    </submittedName>
</protein>
<dbReference type="Proteomes" id="UP000007303">
    <property type="component" value="Unassembled WGS sequence"/>
</dbReference>
<dbReference type="InterPro" id="IPR002645">
    <property type="entry name" value="STAS_dom"/>
</dbReference>
<evidence type="ECO:0000256" key="3">
    <source>
        <dbReference type="ARBA" id="ARBA00022989"/>
    </source>
</evidence>
<sequence>MEESCKVLETTPALPPLLERQSRQRPSAVSALKSKLKSGVSCSASRVRSTLTGFFPVVRWLPKYKLREYIWGDVMSGMIVGIILVPQAIAYCLLAGVEPIYGLYTSFYANIIYFLMGTSRHVSVGIFSLMSLMVGQVVDKELFLAGFDLNEDSPTTASDLFNATLGLNSTSEVHTVELMGVQCGKACYAISVASALTFLAGVYQVLMAVFQLGFVSVFLSSPMLDGFATGASFTILTVQAKYLLGLKIPRHQGYGTVVITWINIFSNIHKTNLCDLITSAICISVLVAGKEIQERFKDRLKIPLPTELVVVAGATLASHYGELNRRYSSSVSGHIPTGFIPPQVPSFSLMPRVALDAIPLAVISFAFTVSLSEMFAKKNGYTVRPNQEMLAIGFCNIIPSFFHCFTTSAALAKTMVKDSTGCQTQVSSLISALVVLFILLFFAPFFYDLQKCVLACIIIVSLRGALRKFKDVPSKWRSSRNDAVVWLVTMAATALVSVELGLLVGIVFSMICVIFKIQTPAVSLLGRADGTELYEDVEEYQNLTSPPGVQVFRFQAPLYYANKDVFLKSLYRAVGVEPFLELTRRKKSQKKKTANQEKVNGAKSNGEAAVSLQAELRFHTIVLDCSAVPFVDSSGLSTLKGLLKEYKDVGVSVLFCGCNASVIDAMKKAQVFGKNDKDMSSLLFYTVHGAVLHANASFTEAQSSLEDSQV</sequence>
<dbReference type="Ensembl" id="ENSTNIT00000016422.1">
    <property type="protein sequence ID" value="ENSTNIP00000016210.1"/>
    <property type="gene ID" value="ENSTNIG00000013228.1"/>
</dbReference>
<feature type="transmembrane region" description="Helical" evidence="5">
    <location>
        <begin position="186"/>
        <end position="206"/>
    </location>
</feature>
<evidence type="ECO:0000259" key="6">
    <source>
        <dbReference type="PROSITE" id="PS50801"/>
    </source>
</evidence>
<dbReference type="Gene3D" id="3.30.750.24">
    <property type="entry name" value="STAS domain"/>
    <property type="match status" value="1"/>
</dbReference>
<keyword evidence="3 5" id="KW-1133">Transmembrane helix</keyword>
<dbReference type="GO" id="GO:0016020">
    <property type="term" value="C:membrane"/>
    <property type="evidence" value="ECO:0007669"/>
    <property type="project" value="UniProtKB-SubCell"/>
</dbReference>
<dbReference type="PROSITE" id="PS50801">
    <property type="entry name" value="STAS"/>
    <property type="match status" value="1"/>
</dbReference>
<dbReference type="NCBIfam" id="TIGR00815">
    <property type="entry name" value="sulP"/>
    <property type="match status" value="1"/>
</dbReference>
<keyword evidence="8" id="KW-1185">Reference proteome</keyword>
<dbReference type="InterPro" id="IPR011547">
    <property type="entry name" value="SLC26A/SulP_dom"/>
</dbReference>
<accession>H3D6R9</accession>
<dbReference type="GO" id="GO:0008271">
    <property type="term" value="F:secondary active sulfate transmembrane transporter activity"/>
    <property type="evidence" value="ECO:0007669"/>
    <property type="project" value="InterPro"/>
</dbReference>
<dbReference type="PANTHER" id="PTHR11814">
    <property type="entry name" value="SULFATE TRANSPORTER"/>
    <property type="match status" value="1"/>
</dbReference>
<dbReference type="InterPro" id="IPR036513">
    <property type="entry name" value="STAS_dom_sf"/>
</dbReference>
<evidence type="ECO:0000256" key="4">
    <source>
        <dbReference type="ARBA" id="ARBA00023136"/>
    </source>
</evidence>
<dbReference type="InParanoid" id="H3D6R9"/>
<evidence type="ECO:0000313" key="7">
    <source>
        <dbReference type="Ensembl" id="ENSTNIP00000016210.1"/>
    </source>
</evidence>
<dbReference type="InterPro" id="IPR001902">
    <property type="entry name" value="SLC26A/SulP_fam"/>
</dbReference>
<proteinExistence type="predicted"/>
<reference evidence="7" key="3">
    <citation type="submission" date="2025-09" db="UniProtKB">
        <authorList>
            <consortium name="Ensembl"/>
        </authorList>
    </citation>
    <scope>IDENTIFICATION</scope>
</reference>
<comment type="subcellular location">
    <subcellularLocation>
        <location evidence="1">Membrane</location>
        <topology evidence="1">Multi-pass membrane protein</topology>
    </subcellularLocation>
</comment>
<feature type="transmembrane region" description="Helical" evidence="5">
    <location>
        <begin position="424"/>
        <end position="443"/>
    </location>
</feature>
<evidence type="ECO:0000256" key="2">
    <source>
        <dbReference type="ARBA" id="ARBA00022692"/>
    </source>
</evidence>
<dbReference type="Pfam" id="PF01740">
    <property type="entry name" value="STAS"/>
    <property type="match status" value="1"/>
</dbReference>
<feature type="transmembrane region" description="Helical" evidence="5">
    <location>
        <begin position="353"/>
        <end position="371"/>
    </location>
</feature>
<feature type="transmembrane region" description="Helical" evidence="5">
    <location>
        <begin position="69"/>
        <end position="91"/>
    </location>
</feature>
<dbReference type="CDD" id="cd07042">
    <property type="entry name" value="STAS_SulP_like_sulfate_transporter"/>
    <property type="match status" value="1"/>
</dbReference>
<dbReference type="HOGENOM" id="CLU_003182_9_4_1"/>
<name>H3D6R9_TETNG</name>
<dbReference type="InterPro" id="IPR018045">
    <property type="entry name" value="S04_transporter_CS"/>
</dbReference>
<dbReference type="AlphaFoldDB" id="H3D6R9"/>
<dbReference type="PROSITE" id="PS01130">
    <property type="entry name" value="SLC26A"/>
    <property type="match status" value="1"/>
</dbReference>
<reference evidence="8" key="1">
    <citation type="journal article" date="2004" name="Nature">
        <title>Genome duplication in the teleost fish Tetraodon nigroviridis reveals the early vertebrate proto-karyotype.</title>
        <authorList>
            <person name="Jaillon O."/>
            <person name="Aury J.-M."/>
            <person name="Brunet F."/>
            <person name="Petit J.-L."/>
            <person name="Stange-Thomann N."/>
            <person name="Mauceli E."/>
            <person name="Bouneau L."/>
            <person name="Fischer C."/>
            <person name="Ozouf-Costaz C."/>
            <person name="Bernot A."/>
            <person name="Nicaud S."/>
            <person name="Jaffe D."/>
            <person name="Fisher S."/>
            <person name="Lutfalla G."/>
            <person name="Dossat C."/>
            <person name="Segurens B."/>
            <person name="Dasilva C."/>
            <person name="Salanoubat M."/>
            <person name="Levy M."/>
            <person name="Boudet N."/>
            <person name="Castellano S."/>
            <person name="Anthouard V."/>
            <person name="Jubin C."/>
            <person name="Castelli V."/>
            <person name="Katinka M."/>
            <person name="Vacherie B."/>
            <person name="Biemont C."/>
            <person name="Skalli Z."/>
            <person name="Cattolico L."/>
            <person name="Poulain J."/>
            <person name="De Berardinis V."/>
            <person name="Cruaud C."/>
            <person name="Duprat S."/>
            <person name="Brottier P."/>
            <person name="Coutanceau J.-P."/>
            <person name="Gouzy J."/>
            <person name="Parra G."/>
            <person name="Lardier G."/>
            <person name="Chapple C."/>
            <person name="McKernan K.J."/>
            <person name="McEwan P."/>
            <person name="Bosak S."/>
            <person name="Kellis M."/>
            <person name="Volff J.-N."/>
            <person name="Guigo R."/>
            <person name="Zody M.C."/>
            <person name="Mesirov J."/>
            <person name="Lindblad-Toh K."/>
            <person name="Birren B."/>
            <person name="Nusbaum C."/>
            <person name="Kahn D."/>
            <person name="Robinson-Rechavi M."/>
            <person name="Laudet V."/>
            <person name="Schachter V."/>
            <person name="Quetier F."/>
            <person name="Saurin W."/>
            <person name="Scarpelli C."/>
            <person name="Wincker P."/>
            <person name="Lander E.S."/>
            <person name="Weissenbach J."/>
            <person name="Roest Crollius H."/>
        </authorList>
    </citation>
    <scope>NUCLEOTIDE SEQUENCE [LARGE SCALE GENOMIC DNA]</scope>
</reference>
<feature type="transmembrane region" description="Helical" evidence="5">
    <location>
        <begin position="486"/>
        <end position="511"/>
    </location>
</feature>
<keyword evidence="4 5" id="KW-0472">Membrane</keyword>
<feature type="transmembrane region" description="Helical" evidence="5">
    <location>
        <begin position="226"/>
        <end position="244"/>
    </location>
</feature>
<evidence type="ECO:0000256" key="5">
    <source>
        <dbReference type="SAM" id="Phobius"/>
    </source>
</evidence>